<evidence type="ECO:0000313" key="3">
    <source>
        <dbReference type="EMBL" id="PNI90122.1"/>
    </source>
</evidence>
<dbReference type="Proteomes" id="UP000236370">
    <property type="component" value="Unassembled WGS sequence"/>
</dbReference>
<gene>
    <name evidence="3" type="ORF">CK820_G0046589</name>
</gene>
<sequence length="81" mass="8507">LDIKHNRPRRDCVAEGKVCDPLCSSGGCWGPGPGQCLSCRNYSRGGVCVTHCNFLNGYSKGSQSRMGGGGALQWNCSGGIQ</sequence>
<comment type="caution">
    <text evidence="3">The sequence shown here is derived from an EMBL/GenBank/DDBJ whole genome shotgun (WGS) entry which is preliminary data.</text>
</comment>
<evidence type="ECO:0000259" key="2">
    <source>
        <dbReference type="Pfam" id="PF14843"/>
    </source>
</evidence>
<protein>
    <submittedName>
        <fullName evidence="3">ERBB3 isoform 15</fullName>
    </submittedName>
</protein>
<feature type="non-terminal residue" evidence="3">
    <location>
        <position position="1"/>
    </location>
</feature>
<dbReference type="InterPro" id="IPR006212">
    <property type="entry name" value="Furin_repeat"/>
</dbReference>
<dbReference type="InterPro" id="IPR009030">
    <property type="entry name" value="Growth_fac_rcpt_cys_sf"/>
</dbReference>
<dbReference type="EMBL" id="NBAG03000092">
    <property type="protein sequence ID" value="PNI90122.1"/>
    <property type="molecule type" value="Genomic_DNA"/>
</dbReference>
<dbReference type="Gene3D" id="3.80.20.20">
    <property type="entry name" value="Receptor L-domain"/>
    <property type="match status" value="1"/>
</dbReference>
<dbReference type="InterPro" id="IPR032778">
    <property type="entry name" value="GF_recep_IV"/>
</dbReference>
<dbReference type="SUPFAM" id="SSF57184">
    <property type="entry name" value="Growth factor receptor domain"/>
    <property type="match status" value="1"/>
</dbReference>
<dbReference type="Gene3D" id="2.10.220.10">
    <property type="entry name" value="Hormone Receptor, Insulin-like Growth Factor Receptor 1, Chain A, domain 2"/>
    <property type="match status" value="1"/>
</dbReference>
<dbReference type="Pfam" id="PF14843">
    <property type="entry name" value="GF_recep_IV"/>
    <property type="match status" value="1"/>
</dbReference>
<name>A0A2J8Q1G2_PANTR</name>
<accession>A0A2J8Q1G2</accession>
<reference evidence="3 4" key="1">
    <citation type="submission" date="2017-12" db="EMBL/GenBank/DDBJ databases">
        <title>High-resolution comparative analysis of great ape genomes.</title>
        <authorList>
            <person name="Pollen A."/>
            <person name="Hastie A."/>
            <person name="Hormozdiari F."/>
            <person name="Dougherty M."/>
            <person name="Liu R."/>
            <person name="Chaisson M."/>
            <person name="Hoppe E."/>
            <person name="Hill C."/>
            <person name="Pang A."/>
            <person name="Hillier L."/>
            <person name="Baker C."/>
            <person name="Armstrong J."/>
            <person name="Shendure J."/>
            <person name="Paten B."/>
            <person name="Wilson R."/>
            <person name="Chao H."/>
            <person name="Schneider V."/>
            <person name="Ventura M."/>
            <person name="Kronenberg Z."/>
            <person name="Murali S."/>
            <person name="Gordon D."/>
            <person name="Cantsilieris S."/>
            <person name="Munson K."/>
            <person name="Nelson B."/>
            <person name="Raja A."/>
            <person name="Underwood J."/>
            <person name="Diekhans M."/>
            <person name="Fiddes I."/>
            <person name="Haussler D."/>
            <person name="Eichler E."/>
        </authorList>
    </citation>
    <scope>NUCLEOTIDE SEQUENCE [LARGE SCALE GENOMIC DNA]</scope>
    <source>
        <strain evidence="3">Yerkes chimp pedigree #C0471</strain>
    </source>
</reference>
<proteinExistence type="predicted"/>
<dbReference type="SMART" id="SM00261">
    <property type="entry name" value="FU"/>
    <property type="match status" value="1"/>
</dbReference>
<dbReference type="AlphaFoldDB" id="A0A2J8Q1G2"/>
<dbReference type="CDD" id="cd00064">
    <property type="entry name" value="FU"/>
    <property type="match status" value="1"/>
</dbReference>
<keyword evidence="1" id="KW-0325">Glycoprotein</keyword>
<dbReference type="SMR" id="A0A2J8Q1G2"/>
<feature type="domain" description="Growth factor receptor" evidence="2">
    <location>
        <begin position="18"/>
        <end position="63"/>
    </location>
</feature>
<evidence type="ECO:0000256" key="1">
    <source>
        <dbReference type="ARBA" id="ARBA00023180"/>
    </source>
</evidence>
<organism evidence="3 4">
    <name type="scientific">Pan troglodytes</name>
    <name type="common">Chimpanzee</name>
    <dbReference type="NCBI Taxonomy" id="9598"/>
    <lineage>
        <taxon>Eukaryota</taxon>
        <taxon>Metazoa</taxon>
        <taxon>Chordata</taxon>
        <taxon>Craniata</taxon>
        <taxon>Vertebrata</taxon>
        <taxon>Euteleostomi</taxon>
        <taxon>Mammalia</taxon>
        <taxon>Eutheria</taxon>
        <taxon>Euarchontoglires</taxon>
        <taxon>Primates</taxon>
        <taxon>Haplorrhini</taxon>
        <taxon>Catarrhini</taxon>
        <taxon>Hominidae</taxon>
        <taxon>Pan</taxon>
    </lineage>
</organism>
<evidence type="ECO:0000313" key="4">
    <source>
        <dbReference type="Proteomes" id="UP000236370"/>
    </source>
</evidence>
<dbReference type="InterPro" id="IPR036941">
    <property type="entry name" value="Rcpt_L-dom_sf"/>
</dbReference>